<evidence type="ECO:0000313" key="5">
    <source>
        <dbReference type="Proteomes" id="UP000050794"/>
    </source>
</evidence>
<feature type="region of interest" description="Disordered" evidence="2">
    <location>
        <begin position="41"/>
        <end position="91"/>
    </location>
</feature>
<dbReference type="Pfam" id="PF07716">
    <property type="entry name" value="bZIP_2"/>
    <property type="match status" value="1"/>
</dbReference>
<dbReference type="Proteomes" id="UP000050794">
    <property type="component" value="Unassembled WGS sequence"/>
</dbReference>
<accession>A0A183TWS3</accession>
<evidence type="ECO:0000259" key="3">
    <source>
        <dbReference type="PROSITE" id="PS50217"/>
    </source>
</evidence>
<gene>
    <name evidence="4" type="ORF">TCNE_LOCUS693</name>
</gene>
<dbReference type="PANTHER" id="PTHR23334">
    <property type="entry name" value="CCAAT/ENHANCER BINDING PROTEIN"/>
    <property type="match status" value="1"/>
</dbReference>
<dbReference type="GO" id="GO:0000981">
    <property type="term" value="F:DNA-binding transcription factor activity, RNA polymerase II-specific"/>
    <property type="evidence" value="ECO:0007669"/>
    <property type="project" value="TreeGrafter"/>
</dbReference>
<dbReference type="SUPFAM" id="SSF57959">
    <property type="entry name" value="Leucine zipper domain"/>
    <property type="match status" value="1"/>
</dbReference>
<dbReference type="CDD" id="cd14695">
    <property type="entry name" value="bZIP_HLF"/>
    <property type="match status" value="1"/>
</dbReference>
<dbReference type="GO" id="GO:0006351">
    <property type="term" value="P:DNA-templated transcription"/>
    <property type="evidence" value="ECO:0007669"/>
    <property type="project" value="InterPro"/>
</dbReference>
<feature type="coiled-coil region" evidence="1">
    <location>
        <begin position="133"/>
        <end position="167"/>
    </location>
</feature>
<dbReference type="PANTHER" id="PTHR23334:SF20">
    <property type="entry name" value="BASIC LEUCINE ZIPPER 24"/>
    <property type="match status" value="1"/>
</dbReference>
<dbReference type="GO" id="GO:0000978">
    <property type="term" value="F:RNA polymerase II cis-regulatory region sequence-specific DNA binding"/>
    <property type="evidence" value="ECO:0007669"/>
    <property type="project" value="TreeGrafter"/>
</dbReference>
<dbReference type="WBParaSite" id="TCNE_0000069201-mRNA-1">
    <property type="protein sequence ID" value="TCNE_0000069201-mRNA-1"/>
    <property type="gene ID" value="TCNE_0000069201"/>
</dbReference>
<dbReference type="PROSITE" id="PS50217">
    <property type="entry name" value="BZIP"/>
    <property type="match status" value="1"/>
</dbReference>
<protein>
    <submittedName>
        <fullName evidence="6">BZIP domain-containing protein</fullName>
    </submittedName>
</protein>
<dbReference type="InterPro" id="IPR031106">
    <property type="entry name" value="C/EBP"/>
</dbReference>
<evidence type="ECO:0000313" key="6">
    <source>
        <dbReference type="WBParaSite" id="TCNE_0000069201-mRNA-1"/>
    </source>
</evidence>
<reference evidence="6" key="1">
    <citation type="submission" date="2016-06" db="UniProtKB">
        <authorList>
            <consortium name="WormBaseParasite"/>
        </authorList>
    </citation>
    <scope>IDENTIFICATION</scope>
</reference>
<evidence type="ECO:0000313" key="4">
    <source>
        <dbReference type="EMBL" id="VDM24693.1"/>
    </source>
</evidence>
<sequence length="213" mass="24977">MLSAYMGEMKGDGNGFYFPYAASMAPNMVAQNFPAYGMQFGAYEPNKDENYPTTAQQQQQQQQQPQQQQQQQQQQPHKALTTPHDDESKKNVHVGRHIIFNSNKITMMYRYRERRDKNNLAAKKSRSNRREREKMMLRKVEELEKENEALRAQLALYTQQLEYAKKEYERQMSLSYATQPQGMILRDSTNSLMTAPQTSFFYSTQFSQQPNVT</sequence>
<feature type="domain" description="BZIP" evidence="3">
    <location>
        <begin position="108"/>
        <end position="171"/>
    </location>
</feature>
<evidence type="ECO:0000256" key="2">
    <source>
        <dbReference type="SAM" id="MobiDB-lite"/>
    </source>
</evidence>
<dbReference type="SMART" id="SM00338">
    <property type="entry name" value="BRLZ"/>
    <property type="match status" value="1"/>
</dbReference>
<name>A0A183TWS3_TOXCA</name>
<keyword evidence="5" id="KW-1185">Reference proteome</keyword>
<evidence type="ECO:0000256" key="1">
    <source>
        <dbReference type="SAM" id="Coils"/>
    </source>
</evidence>
<dbReference type="EMBL" id="UYWY01000377">
    <property type="protein sequence ID" value="VDM24693.1"/>
    <property type="molecule type" value="Genomic_DNA"/>
</dbReference>
<organism evidence="5 6">
    <name type="scientific">Toxocara canis</name>
    <name type="common">Canine roundworm</name>
    <dbReference type="NCBI Taxonomy" id="6265"/>
    <lineage>
        <taxon>Eukaryota</taxon>
        <taxon>Metazoa</taxon>
        <taxon>Ecdysozoa</taxon>
        <taxon>Nematoda</taxon>
        <taxon>Chromadorea</taxon>
        <taxon>Rhabditida</taxon>
        <taxon>Spirurina</taxon>
        <taxon>Ascaridomorpha</taxon>
        <taxon>Ascaridoidea</taxon>
        <taxon>Toxocaridae</taxon>
        <taxon>Toxocara</taxon>
    </lineage>
</organism>
<proteinExistence type="predicted"/>
<dbReference type="InterPro" id="IPR004827">
    <property type="entry name" value="bZIP"/>
</dbReference>
<reference evidence="4 5" key="2">
    <citation type="submission" date="2018-11" db="EMBL/GenBank/DDBJ databases">
        <authorList>
            <consortium name="Pathogen Informatics"/>
        </authorList>
    </citation>
    <scope>NUCLEOTIDE SEQUENCE [LARGE SCALE GENOMIC DNA]</scope>
</reference>
<feature type="compositionally biased region" description="Low complexity" evidence="2">
    <location>
        <begin position="56"/>
        <end position="76"/>
    </location>
</feature>
<dbReference type="AlphaFoldDB" id="A0A183TWS3"/>
<keyword evidence="1" id="KW-0175">Coiled coil</keyword>
<dbReference type="InterPro" id="IPR046347">
    <property type="entry name" value="bZIP_sf"/>
</dbReference>
<dbReference type="Gene3D" id="1.20.5.170">
    <property type="match status" value="1"/>
</dbReference>